<name>A0A6G1HXJ7_9PEZI</name>
<dbReference type="Gene3D" id="1.10.3970.10">
    <property type="entry name" value="BSD domain"/>
    <property type="match status" value="1"/>
</dbReference>
<accession>A0A6G1HXJ7</accession>
<feature type="domain" description="BSD" evidence="8">
    <location>
        <begin position="213"/>
        <end position="265"/>
    </location>
</feature>
<evidence type="ECO:0000256" key="2">
    <source>
        <dbReference type="ARBA" id="ARBA00009448"/>
    </source>
</evidence>
<dbReference type="InterPro" id="IPR035925">
    <property type="entry name" value="BSD_dom_sf"/>
</dbReference>
<proteinExistence type="inferred from homology"/>
<evidence type="ECO:0000256" key="7">
    <source>
        <dbReference type="SAM" id="MobiDB-lite"/>
    </source>
</evidence>
<dbReference type="OrthoDB" id="360521at2759"/>
<dbReference type="GO" id="GO:0000439">
    <property type="term" value="C:transcription factor TFIIH core complex"/>
    <property type="evidence" value="ECO:0007669"/>
    <property type="project" value="InterPro"/>
</dbReference>
<keyword evidence="6" id="KW-0539">Nucleus</keyword>
<keyword evidence="3" id="KW-0677">Repeat</keyword>
<organism evidence="9 10">
    <name type="scientific">Trichodelitschia bisporula</name>
    <dbReference type="NCBI Taxonomy" id="703511"/>
    <lineage>
        <taxon>Eukaryota</taxon>
        <taxon>Fungi</taxon>
        <taxon>Dikarya</taxon>
        <taxon>Ascomycota</taxon>
        <taxon>Pezizomycotina</taxon>
        <taxon>Dothideomycetes</taxon>
        <taxon>Dothideomycetes incertae sedis</taxon>
        <taxon>Phaeotrichales</taxon>
        <taxon>Phaeotrichaceae</taxon>
        <taxon>Trichodelitschia</taxon>
    </lineage>
</organism>
<evidence type="ECO:0000256" key="4">
    <source>
        <dbReference type="ARBA" id="ARBA00023015"/>
    </source>
</evidence>
<comment type="subcellular location">
    <subcellularLocation>
        <location evidence="1">Nucleus</location>
    </subcellularLocation>
</comment>
<dbReference type="GO" id="GO:0006351">
    <property type="term" value="P:DNA-templated transcription"/>
    <property type="evidence" value="ECO:0007669"/>
    <property type="project" value="InterPro"/>
</dbReference>
<dbReference type="GO" id="GO:0006289">
    <property type="term" value="P:nucleotide-excision repair"/>
    <property type="evidence" value="ECO:0007669"/>
    <property type="project" value="InterPro"/>
</dbReference>
<evidence type="ECO:0000313" key="10">
    <source>
        <dbReference type="Proteomes" id="UP000799640"/>
    </source>
</evidence>
<dbReference type="InterPro" id="IPR011993">
    <property type="entry name" value="PH-like_dom_sf"/>
</dbReference>
<dbReference type="InterPro" id="IPR013876">
    <property type="entry name" value="TFIIH_BTF_p62_N"/>
</dbReference>
<sequence>MASEINLSASYKKQDGTLVVTADRKAVKWTGSNSSASLLVSEVINLGKSPDTSAKASVKLTVQRPGMAAPESYVFVFTSPTAARAEQTTFVDALRLVIAANKEKAEGKAEPRPEPKADRPDCEVDSDEQLMSDIVLQKSLLSIDPQLRQRFDEALKGKPDTITISQFSAHFWSTRIHLLRAHAIEKKQMQGPYNVLSVVKLDNVETVEGDGVGEGKLRMTLSKEQIQDVFSQHPIVRRIYNDLVPRVFAEMDFWAKFFVSRLCKKLKGERITDMDPAIGAFDKYLNFDEKDDRTKQFTATYIPRFLDLDGNEQNNSQRRGNAPDIMMRPNPHDKVPILRVLNMTSEKLMANAPPSDGPAHNPVGMDEETYREVRLRDLQLNSQDNQIRLIRRQPKPAAPKSDGKGIDAKDAIAAVCAEVSRQRDLPAELGEDGDREATSATNNLIGRIKRTIARQASSGDVGLSSDQLASTTMTHNTTIEFLHYFWDVYYSGDESRADELSKLAETLLKSLERAAAVAEVAETERMELLRLQKAQADQYLAKTGKRLRVDPVSGGREAVKALLRDTARAVRRADVEYKQTFAEQMAAQAQGAIPAHSQA</sequence>
<protein>
    <recommendedName>
        <fullName evidence="8">BSD domain-containing protein</fullName>
    </recommendedName>
</protein>
<dbReference type="CDD" id="cd13229">
    <property type="entry name" value="PH_TFIIH"/>
    <property type="match status" value="1"/>
</dbReference>
<evidence type="ECO:0000313" key="9">
    <source>
        <dbReference type="EMBL" id="KAF2400750.1"/>
    </source>
</evidence>
<dbReference type="Gene3D" id="2.30.29.30">
    <property type="entry name" value="Pleckstrin-homology domain (PH domain)/Phosphotyrosine-binding domain (PTB)"/>
    <property type="match status" value="1"/>
</dbReference>
<dbReference type="PROSITE" id="PS50858">
    <property type="entry name" value="BSD"/>
    <property type="match status" value="1"/>
</dbReference>
<dbReference type="AlphaFoldDB" id="A0A6G1HXJ7"/>
<evidence type="ECO:0000259" key="8">
    <source>
        <dbReference type="PROSITE" id="PS50858"/>
    </source>
</evidence>
<dbReference type="SUPFAM" id="SSF140383">
    <property type="entry name" value="BSD domain-like"/>
    <property type="match status" value="1"/>
</dbReference>
<dbReference type="InterPro" id="IPR005607">
    <property type="entry name" value="BSD_dom"/>
</dbReference>
<dbReference type="InterPro" id="IPR027079">
    <property type="entry name" value="Tfb1/GTF2H1"/>
</dbReference>
<dbReference type="SUPFAM" id="SSF50729">
    <property type="entry name" value="PH domain-like"/>
    <property type="match status" value="1"/>
</dbReference>
<evidence type="ECO:0000256" key="1">
    <source>
        <dbReference type="ARBA" id="ARBA00004123"/>
    </source>
</evidence>
<reference evidence="9" key="1">
    <citation type="journal article" date="2020" name="Stud. Mycol.">
        <title>101 Dothideomycetes genomes: a test case for predicting lifestyles and emergence of pathogens.</title>
        <authorList>
            <person name="Haridas S."/>
            <person name="Albert R."/>
            <person name="Binder M."/>
            <person name="Bloem J."/>
            <person name="Labutti K."/>
            <person name="Salamov A."/>
            <person name="Andreopoulos B."/>
            <person name="Baker S."/>
            <person name="Barry K."/>
            <person name="Bills G."/>
            <person name="Bluhm B."/>
            <person name="Cannon C."/>
            <person name="Castanera R."/>
            <person name="Culley D."/>
            <person name="Daum C."/>
            <person name="Ezra D."/>
            <person name="Gonzalez J."/>
            <person name="Henrissat B."/>
            <person name="Kuo A."/>
            <person name="Liang C."/>
            <person name="Lipzen A."/>
            <person name="Lutzoni F."/>
            <person name="Magnuson J."/>
            <person name="Mondo S."/>
            <person name="Nolan M."/>
            <person name="Ohm R."/>
            <person name="Pangilinan J."/>
            <person name="Park H.-J."/>
            <person name="Ramirez L."/>
            <person name="Alfaro M."/>
            <person name="Sun H."/>
            <person name="Tritt A."/>
            <person name="Yoshinaga Y."/>
            <person name="Zwiers L.-H."/>
            <person name="Turgeon B."/>
            <person name="Goodwin S."/>
            <person name="Spatafora J."/>
            <person name="Crous P."/>
            <person name="Grigoriev I."/>
        </authorList>
    </citation>
    <scope>NUCLEOTIDE SEQUENCE</scope>
    <source>
        <strain evidence="9">CBS 262.69</strain>
    </source>
</reference>
<feature type="region of interest" description="Disordered" evidence="7">
    <location>
        <begin position="103"/>
        <end position="124"/>
    </location>
</feature>
<gene>
    <name evidence="9" type="ORF">EJ06DRAFT_476616</name>
</gene>
<dbReference type="Pfam" id="PF03909">
    <property type="entry name" value="BSD"/>
    <property type="match status" value="2"/>
</dbReference>
<dbReference type="PANTHER" id="PTHR12856">
    <property type="entry name" value="TRANSCRIPTION INITIATION FACTOR IIH-RELATED"/>
    <property type="match status" value="1"/>
</dbReference>
<dbReference type="Proteomes" id="UP000799640">
    <property type="component" value="Unassembled WGS sequence"/>
</dbReference>
<evidence type="ECO:0000256" key="3">
    <source>
        <dbReference type="ARBA" id="ARBA00022737"/>
    </source>
</evidence>
<feature type="region of interest" description="Disordered" evidence="7">
    <location>
        <begin position="308"/>
        <end position="331"/>
    </location>
</feature>
<keyword evidence="10" id="KW-1185">Reference proteome</keyword>
<keyword evidence="4" id="KW-0805">Transcription regulation</keyword>
<dbReference type="EMBL" id="ML996694">
    <property type="protein sequence ID" value="KAF2400750.1"/>
    <property type="molecule type" value="Genomic_DNA"/>
</dbReference>
<comment type="similarity">
    <text evidence="2">Belongs to the TFB1 family.</text>
</comment>
<feature type="compositionally biased region" description="Basic and acidic residues" evidence="7">
    <location>
        <begin position="103"/>
        <end position="122"/>
    </location>
</feature>
<dbReference type="Pfam" id="PF08567">
    <property type="entry name" value="PH_TFIIH"/>
    <property type="match status" value="1"/>
</dbReference>
<dbReference type="SMART" id="SM00751">
    <property type="entry name" value="BSD"/>
    <property type="match status" value="2"/>
</dbReference>
<evidence type="ECO:0000256" key="6">
    <source>
        <dbReference type="ARBA" id="ARBA00023242"/>
    </source>
</evidence>
<evidence type="ECO:0000256" key="5">
    <source>
        <dbReference type="ARBA" id="ARBA00023163"/>
    </source>
</evidence>
<keyword evidence="5" id="KW-0804">Transcription</keyword>